<comment type="caution">
    <text evidence="2">The sequence shown here is derived from an EMBL/GenBank/DDBJ whole genome shotgun (WGS) entry which is preliminary data.</text>
</comment>
<dbReference type="PROSITE" id="PS51186">
    <property type="entry name" value="GNAT"/>
    <property type="match status" value="1"/>
</dbReference>
<feature type="domain" description="N-acetyltransferase" evidence="1">
    <location>
        <begin position="42"/>
        <end position="193"/>
    </location>
</feature>
<name>A0A246JM07_9BURK</name>
<dbReference type="InterPro" id="IPR000182">
    <property type="entry name" value="GNAT_dom"/>
</dbReference>
<dbReference type="GO" id="GO:1990189">
    <property type="term" value="F:protein N-terminal-serine acetyltransferase activity"/>
    <property type="evidence" value="ECO:0007669"/>
    <property type="project" value="TreeGrafter"/>
</dbReference>
<dbReference type="AlphaFoldDB" id="A0A246JM07"/>
<evidence type="ECO:0000259" key="1">
    <source>
        <dbReference type="PROSITE" id="PS51186"/>
    </source>
</evidence>
<keyword evidence="3" id="KW-1185">Reference proteome</keyword>
<evidence type="ECO:0000313" key="3">
    <source>
        <dbReference type="Proteomes" id="UP000197468"/>
    </source>
</evidence>
<dbReference type="InterPro" id="IPR051908">
    <property type="entry name" value="Ribosomal_N-acetyltransferase"/>
</dbReference>
<reference evidence="2 3" key="1">
    <citation type="journal article" date="2008" name="Int. J. Syst. Evol. Microbiol.">
        <title>Description of Roseateles aquatilis sp. nov. and Roseateles terrae sp. nov., in the class Betaproteobacteria, and emended description of the genus Roseateles.</title>
        <authorList>
            <person name="Gomila M."/>
            <person name="Bowien B."/>
            <person name="Falsen E."/>
            <person name="Moore E.R."/>
            <person name="Lalucat J."/>
        </authorList>
    </citation>
    <scope>NUCLEOTIDE SEQUENCE [LARGE SCALE GENOMIC DNA]</scope>
    <source>
        <strain evidence="2 3">CCUG 48205</strain>
    </source>
</reference>
<accession>A0A246JM07</accession>
<gene>
    <name evidence="2" type="ORF">CDN99_03920</name>
</gene>
<protein>
    <recommendedName>
        <fullName evidence="1">N-acetyltransferase domain-containing protein</fullName>
    </recommendedName>
</protein>
<dbReference type="GO" id="GO:0005737">
    <property type="term" value="C:cytoplasm"/>
    <property type="evidence" value="ECO:0007669"/>
    <property type="project" value="TreeGrafter"/>
</dbReference>
<dbReference type="PANTHER" id="PTHR43441:SF3">
    <property type="entry name" value="ACETYLTRANSFERASE"/>
    <property type="match status" value="1"/>
</dbReference>
<dbReference type="PANTHER" id="PTHR43441">
    <property type="entry name" value="RIBOSOMAL-PROTEIN-SERINE ACETYLTRANSFERASE"/>
    <property type="match status" value="1"/>
</dbReference>
<dbReference type="Gene3D" id="3.40.630.30">
    <property type="match status" value="1"/>
</dbReference>
<proteinExistence type="predicted"/>
<dbReference type="OrthoDB" id="5191051at2"/>
<dbReference type="InterPro" id="IPR016181">
    <property type="entry name" value="Acyl_CoA_acyltransferase"/>
</dbReference>
<sequence>MPSDDPILIQVPETLETERLFLTCARAGDGIALNLAVVGAIEHLRPWMPWARDIPSAEQSEAVARRMQAQFLLREHLAYFVRLRGPDGRPGRMIGGAGLHTLEWKVRRYEIGYWLAPEFTGHGLAAEAVVALTRLGFEHLHARRMEIRTDARNVASRGVAERCGFTLEGVLRQDALDVKGLPSDTCVYGMTGVDQLLAPTPR</sequence>
<dbReference type="EMBL" id="NIOF01000001">
    <property type="protein sequence ID" value="OWQ93615.1"/>
    <property type="molecule type" value="Genomic_DNA"/>
</dbReference>
<organism evidence="2 3">
    <name type="scientific">Roseateles aquatilis</name>
    <dbReference type="NCBI Taxonomy" id="431061"/>
    <lineage>
        <taxon>Bacteria</taxon>
        <taxon>Pseudomonadati</taxon>
        <taxon>Pseudomonadota</taxon>
        <taxon>Betaproteobacteria</taxon>
        <taxon>Burkholderiales</taxon>
        <taxon>Sphaerotilaceae</taxon>
        <taxon>Roseateles</taxon>
    </lineage>
</organism>
<dbReference type="SUPFAM" id="SSF55729">
    <property type="entry name" value="Acyl-CoA N-acyltransferases (Nat)"/>
    <property type="match status" value="1"/>
</dbReference>
<dbReference type="Proteomes" id="UP000197468">
    <property type="component" value="Unassembled WGS sequence"/>
</dbReference>
<dbReference type="Pfam" id="PF13302">
    <property type="entry name" value="Acetyltransf_3"/>
    <property type="match status" value="1"/>
</dbReference>
<dbReference type="GO" id="GO:0008999">
    <property type="term" value="F:protein-N-terminal-alanine acetyltransferase activity"/>
    <property type="evidence" value="ECO:0007669"/>
    <property type="project" value="TreeGrafter"/>
</dbReference>
<evidence type="ECO:0000313" key="2">
    <source>
        <dbReference type="EMBL" id="OWQ93615.1"/>
    </source>
</evidence>